<evidence type="ECO:0000313" key="2">
    <source>
        <dbReference type="EMBL" id="TQL48428.1"/>
    </source>
</evidence>
<feature type="transmembrane region" description="Helical" evidence="1">
    <location>
        <begin position="67"/>
        <end position="89"/>
    </location>
</feature>
<dbReference type="RefSeq" id="WP_141880533.1">
    <property type="nucleotide sequence ID" value="NZ_VFOM01000001.1"/>
</dbReference>
<gene>
    <name evidence="2" type="ORF">FB562_1522</name>
</gene>
<organism evidence="2 3">
    <name type="scientific">Homoserinimonas aerilata</name>
    <dbReference type="NCBI Taxonomy" id="1162970"/>
    <lineage>
        <taxon>Bacteria</taxon>
        <taxon>Bacillati</taxon>
        <taxon>Actinomycetota</taxon>
        <taxon>Actinomycetes</taxon>
        <taxon>Micrococcales</taxon>
        <taxon>Microbacteriaceae</taxon>
        <taxon>Homoserinimonas</taxon>
    </lineage>
</organism>
<dbReference type="Proteomes" id="UP000317998">
    <property type="component" value="Unassembled WGS sequence"/>
</dbReference>
<dbReference type="EMBL" id="VFOM01000001">
    <property type="protein sequence ID" value="TQL48428.1"/>
    <property type="molecule type" value="Genomic_DNA"/>
</dbReference>
<protein>
    <recommendedName>
        <fullName evidence="4">DUF3137 domain-containing protein</fullName>
    </recommendedName>
</protein>
<keyword evidence="1" id="KW-1133">Transmembrane helix</keyword>
<proteinExistence type="predicted"/>
<keyword evidence="3" id="KW-1185">Reference proteome</keyword>
<dbReference type="OrthoDB" id="5054050at2"/>
<accession>A0A542YK00</accession>
<keyword evidence="1" id="KW-0812">Transmembrane</keyword>
<comment type="caution">
    <text evidence="2">The sequence shown here is derived from an EMBL/GenBank/DDBJ whole genome shotgun (WGS) entry which is preliminary data.</text>
</comment>
<dbReference type="AlphaFoldDB" id="A0A542YK00"/>
<name>A0A542YK00_9MICO</name>
<keyword evidence="1" id="KW-0472">Membrane</keyword>
<sequence>MTPSIDYSALFVPVTREEVTAFRRDARQRGGSASANTARVAGYVFIGVFIAVWAVIMYSMIGSAGQAAIPMFVVVAIFGVIVGAVWFLGRGRHWERTMRRTRFAAANGLVYVAASAAPSYPGVIFGIGSSRQATGGYRRADASGLDISGYRYTTGSDKNKTTHNWGYVALRLPRKLPHMLLDARSNNGIFGASNLPISFSRNQVLSLEGDFDRYFTLYCPAEYERDALYVFTPDLMARLIDESAAFDVEIIDDWMFLYAHGGIDIDDPAIMQRVFTILDTVGEKAQRQTRRYADERIGDPGVDYVAPRGQRLRRTPLWLGVGGVVVVAWVAFTIITQFVLR</sequence>
<reference evidence="2 3" key="1">
    <citation type="submission" date="2019-06" db="EMBL/GenBank/DDBJ databases">
        <title>Sequencing the genomes of 1000 actinobacteria strains.</title>
        <authorList>
            <person name="Klenk H.-P."/>
        </authorList>
    </citation>
    <scope>NUCLEOTIDE SEQUENCE [LARGE SCALE GENOMIC DNA]</scope>
    <source>
        <strain evidence="2 3">DSM 26477</strain>
    </source>
</reference>
<evidence type="ECO:0000256" key="1">
    <source>
        <dbReference type="SAM" id="Phobius"/>
    </source>
</evidence>
<evidence type="ECO:0000313" key="3">
    <source>
        <dbReference type="Proteomes" id="UP000317998"/>
    </source>
</evidence>
<evidence type="ECO:0008006" key="4">
    <source>
        <dbReference type="Google" id="ProtNLM"/>
    </source>
</evidence>
<feature type="transmembrane region" description="Helical" evidence="1">
    <location>
        <begin position="317"/>
        <end position="340"/>
    </location>
</feature>
<feature type="transmembrane region" description="Helical" evidence="1">
    <location>
        <begin position="40"/>
        <end position="61"/>
    </location>
</feature>